<feature type="binding site" evidence="10">
    <location>
        <position position="136"/>
    </location>
    <ligand>
        <name>Zn(2+)</name>
        <dbReference type="ChEBI" id="CHEBI:29105"/>
        <label>1</label>
    </ligand>
</feature>
<feature type="binding site" evidence="10">
    <location>
        <position position="171"/>
    </location>
    <ligand>
        <name>Zn(2+)</name>
        <dbReference type="ChEBI" id="CHEBI:29105"/>
        <label>2</label>
    </ligand>
</feature>
<dbReference type="PIRSF" id="PIRSF036696">
    <property type="entry name" value="ACY-1"/>
    <property type="match status" value="1"/>
</dbReference>
<comment type="similarity">
    <text evidence="2">Belongs to the peptidase M20A family.</text>
</comment>
<keyword evidence="7 10" id="KW-0862">Zinc</keyword>
<dbReference type="PROSITE" id="PS00759">
    <property type="entry name" value="ARGE_DAPE_CPG2_2"/>
    <property type="match status" value="1"/>
</dbReference>
<evidence type="ECO:0000256" key="10">
    <source>
        <dbReference type="PIRSR" id="PIRSR036696-2"/>
    </source>
</evidence>
<feature type="domain" description="Peptidase M20 dimerisation" evidence="11">
    <location>
        <begin position="215"/>
        <end position="314"/>
    </location>
</feature>
<reference evidence="12 13" key="1">
    <citation type="journal article" date="2015" name="Genome Biol. Evol.">
        <title>Phylogenomic analyses indicate that early fungi evolved digesting cell walls of algal ancestors of land plants.</title>
        <authorList>
            <person name="Chang Y."/>
            <person name="Wang S."/>
            <person name="Sekimoto S."/>
            <person name="Aerts A.L."/>
            <person name="Choi C."/>
            <person name="Clum A."/>
            <person name="LaButti K.M."/>
            <person name="Lindquist E.A."/>
            <person name="Yee Ngan C."/>
            <person name="Ohm R.A."/>
            <person name="Salamov A.A."/>
            <person name="Grigoriev I.V."/>
            <person name="Spatafora J.W."/>
            <person name="Berbee M.L."/>
        </authorList>
    </citation>
    <scope>NUCLEOTIDE SEQUENCE [LARGE SCALE GENOMIC DNA]</scope>
    <source>
        <strain evidence="12 13">NRRL 28638</strain>
    </source>
</reference>
<organism evidence="12 13">
    <name type="scientific">Conidiobolus coronatus (strain ATCC 28846 / CBS 209.66 / NRRL 28638)</name>
    <name type="common">Delacroixia coronata</name>
    <dbReference type="NCBI Taxonomy" id="796925"/>
    <lineage>
        <taxon>Eukaryota</taxon>
        <taxon>Fungi</taxon>
        <taxon>Fungi incertae sedis</taxon>
        <taxon>Zoopagomycota</taxon>
        <taxon>Entomophthoromycotina</taxon>
        <taxon>Entomophthoromycetes</taxon>
        <taxon>Entomophthorales</taxon>
        <taxon>Ancylistaceae</taxon>
        <taxon>Conidiobolus</taxon>
    </lineage>
</organism>
<dbReference type="Proteomes" id="UP000070444">
    <property type="component" value="Unassembled WGS sequence"/>
</dbReference>
<dbReference type="PANTHER" id="PTHR45892">
    <property type="entry name" value="AMINOACYLASE-1"/>
    <property type="match status" value="1"/>
</dbReference>
<dbReference type="PROSITE" id="PS00758">
    <property type="entry name" value="ARGE_DAPE_CPG2_1"/>
    <property type="match status" value="1"/>
</dbReference>
<evidence type="ECO:0000256" key="4">
    <source>
        <dbReference type="ARBA" id="ARBA00022490"/>
    </source>
</evidence>
<feature type="active site" evidence="9">
    <location>
        <position position="102"/>
    </location>
</feature>
<dbReference type="SUPFAM" id="SSF53187">
    <property type="entry name" value="Zn-dependent exopeptidases"/>
    <property type="match status" value="1"/>
</dbReference>
<dbReference type="InterPro" id="IPR011650">
    <property type="entry name" value="Peptidase_M20_dimer"/>
</dbReference>
<dbReference type="Gene3D" id="3.30.70.360">
    <property type="match status" value="1"/>
</dbReference>
<evidence type="ECO:0000256" key="3">
    <source>
        <dbReference type="ARBA" id="ARBA00011913"/>
    </source>
</evidence>
<feature type="active site" description="Proton acceptor" evidence="9">
    <location>
        <position position="170"/>
    </location>
</feature>
<protein>
    <recommendedName>
        <fullName evidence="3">N-acyl-aliphatic-L-amino acid amidohydrolase</fullName>
        <ecNumber evidence="3">3.5.1.14</ecNumber>
    </recommendedName>
    <alternativeName>
        <fullName evidence="8">N-acyl-L-amino-acid amidohydrolase</fullName>
    </alternativeName>
</protein>
<dbReference type="STRING" id="796925.A0A137NUH8"/>
<dbReference type="InterPro" id="IPR001261">
    <property type="entry name" value="ArgE/DapE_CS"/>
</dbReference>
<dbReference type="InterPro" id="IPR002933">
    <property type="entry name" value="Peptidase_M20"/>
</dbReference>
<dbReference type="GO" id="GO:0046872">
    <property type="term" value="F:metal ion binding"/>
    <property type="evidence" value="ECO:0007669"/>
    <property type="project" value="UniProtKB-KW"/>
</dbReference>
<dbReference type="NCBIfam" id="TIGR01880">
    <property type="entry name" value="Ac-peptdase-euk"/>
    <property type="match status" value="1"/>
</dbReference>
<evidence type="ECO:0000259" key="11">
    <source>
        <dbReference type="Pfam" id="PF07687"/>
    </source>
</evidence>
<feature type="binding site" evidence="10">
    <location>
        <position position="100"/>
    </location>
    <ligand>
        <name>Zn(2+)</name>
        <dbReference type="ChEBI" id="CHEBI:29105"/>
        <label>1</label>
    </ligand>
</feature>
<dbReference type="GO" id="GO:0005737">
    <property type="term" value="C:cytoplasm"/>
    <property type="evidence" value="ECO:0007669"/>
    <property type="project" value="UniProtKB-SubCell"/>
</dbReference>
<dbReference type="EC" id="3.5.1.14" evidence="3"/>
<evidence type="ECO:0000256" key="8">
    <source>
        <dbReference type="ARBA" id="ARBA00029656"/>
    </source>
</evidence>
<evidence type="ECO:0000256" key="1">
    <source>
        <dbReference type="ARBA" id="ARBA00004496"/>
    </source>
</evidence>
<gene>
    <name evidence="12" type="ORF">CONCODRAFT_11768</name>
</gene>
<comment type="subcellular location">
    <subcellularLocation>
        <location evidence="1">Cytoplasm</location>
    </subcellularLocation>
</comment>
<keyword evidence="5 10" id="KW-0479">Metal-binding</keyword>
<keyword evidence="13" id="KW-1185">Reference proteome</keyword>
<feature type="binding site" evidence="10">
    <location>
        <position position="136"/>
    </location>
    <ligand>
        <name>Zn(2+)</name>
        <dbReference type="ChEBI" id="CHEBI:29105"/>
        <label>2</label>
    </ligand>
</feature>
<sequence>MILIPLILQLQLYSSFHQAHFTSADLSITQRLIQSLSTYISFETVSNDHNYSGASAWLVDYLKEIGLTTQVIKCNEEKPIIVGTWHGKDPSLKSIMLNSHYDVVPVTREYWKTDPFQATLRKVNGSHVIFGRGSQDNKSLGVILLEAIRSLKLSNFESKRSIHLTFVPDEEIGGSDGMQCLVTSPQFKAMNVGLELDEGAPSEGSNAMIYYGERANWILNVTANGDTGHSSKFINNLAISKLSKFINLAELYRKEQAELSKTIELGKLTTINLVKIGGGTANNVVPDTLWAIYNIRVTPTFGPNKVKSLLNNWALKSQVKLDFIKSTDPTVSPNDSKAQYYRTILDLNKELNITTNATILRGTTDASHLRFLGIPSYGLNPCTNTPSTSHDHNEFITVSCLQEGFNYYSKLISKLSNLN</sequence>
<dbReference type="OrthoDB" id="3064516at2759"/>
<evidence type="ECO:0000256" key="5">
    <source>
        <dbReference type="ARBA" id="ARBA00022723"/>
    </source>
</evidence>
<evidence type="ECO:0000256" key="2">
    <source>
        <dbReference type="ARBA" id="ARBA00006247"/>
    </source>
</evidence>
<evidence type="ECO:0000313" key="12">
    <source>
        <dbReference type="EMBL" id="KXN66406.1"/>
    </source>
</evidence>
<dbReference type="GO" id="GO:0006520">
    <property type="term" value="P:amino acid metabolic process"/>
    <property type="evidence" value="ECO:0007669"/>
    <property type="project" value="InterPro"/>
</dbReference>
<evidence type="ECO:0000256" key="9">
    <source>
        <dbReference type="PIRSR" id="PIRSR036696-1"/>
    </source>
</evidence>
<dbReference type="Pfam" id="PF01546">
    <property type="entry name" value="Peptidase_M20"/>
    <property type="match status" value="1"/>
</dbReference>
<keyword evidence="4" id="KW-0963">Cytoplasm</keyword>
<accession>A0A137NUH8</accession>
<dbReference type="GO" id="GO:0004046">
    <property type="term" value="F:aminoacylase activity"/>
    <property type="evidence" value="ECO:0007669"/>
    <property type="project" value="UniProtKB-EC"/>
</dbReference>
<name>A0A137NUH8_CONC2</name>
<keyword evidence="6" id="KW-0378">Hydrolase</keyword>
<comment type="cofactor">
    <cofactor evidence="10">
        <name>Zn(2+)</name>
        <dbReference type="ChEBI" id="CHEBI:29105"/>
    </cofactor>
    <text evidence="10">Binds 2 Zn(2+) ions per subunit.</text>
</comment>
<evidence type="ECO:0000313" key="13">
    <source>
        <dbReference type="Proteomes" id="UP000070444"/>
    </source>
</evidence>
<dbReference type="InterPro" id="IPR052083">
    <property type="entry name" value="Aminoacylase-1_M20A"/>
</dbReference>
<evidence type="ECO:0000256" key="7">
    <source>
        <dbReference type="ARBA" id="ARBA00022833"/>
    </source>
</evidence>
<dbReference type="InterPro" id="IPR036264">
    <property type="entry name" value="Bact_exopeptidase_dim_dom"/>
</dbReference>
<dbReference type="Gene3D" id="3.40.630.10">
    <property type="entry name" value="Zn peptidases"/>
    <property type="match status" value="1"/>
</dbReference>
<dbReference type="PANTHER" id="PTHR45892:SF1">
    <property type="entry name" value="AMINOACYLASE-1"/>
    <property type="match status" value="1"/>
</dbReference>
<proteinExistence type="inferred from homology"/>
<dbReference type="AlphaFoldDB" id="A0A137NUH8"/>
<feature type="binding site" evidence="10">
    <location>
        <position position="390"/>
    </location>
    <ligand>
        <name>Zn(2+)</name>
        <dbReference type="ChEBI" id="CHEBI:29105"/>
        <label>2</label>
    </ligand>
</feature>
<dbReference type="EMBL" id="KQ964730">
    <property type="protein sequence ID" value="KXN66406.1"/>
    <property type="molecule type" value="Genomic_DNA"/>
</dbReference>
<dbReference type="Pfam" id="PF07687">
    <property type="entry name" value="M20_dimer"/>
    <property type="match status" value="1"/>
</dbReference>
<dbReference type="SUPFAM" id="SSF55031">
    <property type="entry name" value="Bacterial exopeptidase dimerisation domain"/>
    <property type="match status" value="1"/>
</dbReference>
<dbReference type="Gene3D" id="1.10.150.900">
    <property type="match status" value="1"/>
</dbReference>
<feature type="binding site" evidence="10">
    <location>
        <position position="198"/>
    </location>
    <ligand>
        <name>Zn(2+)</name>
        <dbReference type="ChEBI" id="CHEBI:29105"/>
        <label>1</label>
    </ligand>
</feature>
<dbReference type="InterPro" id="IPR010159">
    <property type="entry name" value="N-acyl_aa_amidohydrolase"/>
</dbReference>
<evidence type="ECO:0000256" key="6">
    <source>
        <dbReference type="ARBA" id="ARBA00022801"/>
    </source>
</evidence>